<dbReference type="Proteomes" id="UP000323917">
    <property type="component" value="Chromosome"/>
</dbReference>
<accession>A0A5B9QV93</accession>
<keyword evidence="4" id="KW-1185">Reference proteome</keyword>
<name>A0A5B9QV93_9BACT</name>
<protein>
    <submittedName>
        <fullName evidence="3">Uncharacterized protein</fullName>
    </submittedName>
</protein>
<dbReference type="AlphaFoldDB" id="A0A5B9QV93"/>
<gene>
    <name evidence="3" type="ORF">Pr1d_52010</name>
</gene>
<proteinExistence type="predicted"/>
<sequence>MRDSSTYPCVAQGVILLLIVSIFVGCKEEMPRPPAERFSNPAEADFDWAMDRLNHAIEMFHPPSSLGIRVTRDMDYELFPPNAEHSNYTARVTVTTKTIYVHGKPVSPSKNRREAQEKAKKQKAEEQAERDPFALPGEEPITGTTTIDDEIAQIDQDPATTIDPSIPPQEIELKEEFDLEYKDGTWKQLNRAEEEHIQLWFDYALQQGEYKPESLEK</sequence>
<organism evidence="3 4">
    <name type="scientific">Bythopirellula goksoeyrii</name>
    <dbReference type="NCBI Taxonomy" id="1400387"/>
    <lineage>
        <taxon>Bacteria</taxon>
        <taxon>Pseudomonadati</taxon>
        <taxon>Planctomycetota</taxon>
        <taxon>Planctomycetia</taxon>
        <taxon>Pirellulales</taxon>
        <taxon>Lacipirellulaceae</taxon>
        <taxon>Bythopirellula</taxon>
    </lineage>
</organism>
<dbReference type="PROSITE" id="PS51257">
    <property type="entry name" value="PROKAR_LIPOPROTEIN"/>
    <property type="match status" value="1"/>
</dbReference>
<dbReference type="KEGG" id="bgok:Pr1d_52010"/>
<evidence type="ECO:0000313" key="3">
    <source>
        <dbReference type="EMBL" id="QEG37853.1"/>
    </source>
</evidence>
<feature type="region of interest" description="Disordered" evidence="1">
    <location>
        <begin position="103"/>
        <end position="141"/>
    </location>
</feature>
<keyword evidence="2" id="KW-0472">Membrane</keyword>
<evidence type="ECO:0000256" key="1">
    <source>
        <dbReference type="SAM" id="MobiDB-lite"/>
    </source>
</evidence>
<evidence type="ECO:0000313" key="4">
    <source>
        <dbReference type="Proteomes" id="UP000323917"/>
    </source>
</evidence>
<keyword evidence="2" id="KW-0812">Transmembrane</keyword>
<feature type="compositionally biased region" description="Basic and acidic residues" evidence="1">
    <location>
        <begin position="111"/>
        <end position="132"/>
    </location>
</feature>
<feature type="transmembrane region" description="Helical" evidence="2">
    <location>
        <begin position="7"/>
        <end position="25"/>
    </location>
</feature>
<dbReference type="EMBL" id="CP042913">
    <property type="protein sequence ID" value="QEG37853.1"/>
    <property type="molecule type" value="Genomic_DNA"/>
</dbReference>
<keyword evidence="2" id="KW-1133">Transmembrane helix</keyword>
<evidence type="ECO:0000256" key="2">
    <source>
        <dbReference type="SAM" id="Phobius"/>
    </source>
</evidence>
<reference evidence="3 4" key="1">
    <citation type="submission" date="2019-08" db="EMBL/GenBank/DDBJ databases">
        <title>Deep-cultivation of Planctomycetes and their phenomic and genomic characterization uncovers novel biology.</title>
        <authorList>
            <person name="Wiegand S."/>
            <person name="Jogler M."/>
            <person name="Boedeker C."/>
            <person name="Pinto D."/>
            <person name="Vollmers J."/>
            <person name="Rivas-Marin E."/>
            <person name="Kohn T."/>
            <person name="Peeters S.H."/>
            <person name="Heuer A."/>
            <person name="Rast P."/>
            <person name="Oberbeckmann S."/>
            <person name="Bunk B."/>
            <person name="Jeske O."/>
            <person name="Meyerdierks A."/>
            <person name="Storesund J.E."/>
            <person name="Kallscheuer N."/>
            <person name="Luecker S."/>
            <person name="Lage O.M."/>
            <person name="Pohl T."/>
            <person name="Merkel B.J."/>
            <person name="Hornburger P."/>
            <person name="Mueller R.-W."/>
            <person name="Bruemmer F."/>
            <person name="Labrenz M."/>
            <person name="Spormann A.M."/>
            <person name="Op den Camp H."/>
            <person name="Overmann J."/>
            <person name="Amann R."/>
            <person name="Jetten M.S.M."/>
            <person name="Mascher T."/>
            <person name="Medema M.H."/>
            <person name="Devos D.P."/>
            <person name="Kaster A.-K."/>
            <person name="Ovreas L."/>
            <person name="Rohde M."/>
            <person name="Galperin M.Y."/>
            <person name="Jogler C."/>
        </authorList>
    </citation>
    <scope>NUCLEOTIDE SEQUENCE [LARGE SCALE GENOMIC DNA]</scope>
    <source>
        <strain evidence="3 4">Pr1d</strain>
    </source>
</reference>